<evidence type="ECO:0000256" key="10">
    <source>
        <dbReference type="ARBA" id="ARBA00023136"/>
    </source>
</evidence>
<dbReference type="EMBL" id="MBQD01000023">
    <property type="protein sequence ID" value="OCL33125.1"/>
    <property type="molecule type" value="Genomic_DNA"/>
</dbReference>
<evidence type="ECO:0000256" key="3">
    <source>
        <dbReference type="ARBA" id="ARBA00007379"/>
    </source>
</evidence>
<accession>A0A1C0AKI1</accession>
<dbReference type="InterPro" id="IPR040690">
    <property type="entry name" value="FtsX_ECD"/>
</dbReference>
<dbReference type="Pfam" id="PF02687">
    <property type="entry name" value="FtsX"/>
    <property type="match status" value="1"/>
</dbReference>
<comment type="subunit">
    <text evidence="4">Forms a membrane-associated complex with FtsE.</text>
</comment>
<keyword evidence="11 12" id="KW-0131">Cell cycle</keyword>
<dbReference type="InterPro" id="IPR003838">
    <property type="entry name" value="ABC3_permease_C"/>
</dbReference>
<evidence type="ECO:0000259" key="15">
    <source>
        <dbReference type="Pfam" id="PF18075"/>
    </source>
</evidence>
<comment type="function">
    <text evidence="1">Part of the ABC transporter FtsEX involved in cellular division.</text>
</comment>
<keyword evidence="10 12" id="KW-0472">Membrane</keyword>
<feature type="transmembrane region" description="Helical" evidence="13">
    <location>
        <begin position="201"/>
        <end position="234"/>
    </location>
</feature>
<evidence type="ECO:0000259" key="14">
    <source>
        <dbReference type="Pfam" id="PF02687"/>
    </source>
</evidence>
<reference evidence="17" key="1">
    <citation type="submission" date="2016-07" db="EMBL/GenBank/DDBJ databases">
        <authorList>
            <person name="Florea S."/>
            <person name="Webb J.S."/>
            <person name="Jaromczyk J."/>
            <person name="Schardl C.L."/>
        </authorList>
    </citation>
    <scope>NUCLEOTIDE SEQUENCE [LARGE SCALE GENOMIC DNA]</scope>
    <source>
        <strain evidence="17">IPBSL-7</strain>
    </source>
</reference>
<evidence type="ECO:0000256" key="13">
    <source>
        <dbReference type="SAM" id="Phobius"/>
    </source>
</evidence>
<name>A0A1C0AKI1_9ACTN</name>
<sequence length="283" mass="30634">MTIAVIVTMGVSLSLLGAGLLTSMEVDLAKRSLYDKIEISVFLCTEQTQGGRCEAGKGTTDAQREQIQQTLEANPEVSEVVYESKQAAFEEFQRVFKDSPVVASRTAEDMQDSFRVRLANPENYAGVVSEAEGLQGVQNVQDLHTVLEPMFTWLGALQWATITMSALLLLAASLQIANTIRMAAFTRRREIGIMRLVGASNLYILLPFLLESLVAGLVGIILAAVALTAGYWFVIVQNAATSITALPWIGWGDLVTAILAIAAVGIALSIVPTLLATRKYLRI</sequence>
<evidence type="ECO:0000256" key="6">
    <source>
        <dbReference type="ARBA" id="ARBA00022475"/>
    </source>
</evidence>
<comment type="similarity">
    <text evidence="3 12">Belongs to the ABC-4 integral membrane protein family. FtsX subfamily.</text>
</comment>
<dbReference type="PANTHER" id="PTHR47755">
    <property type="entry name" value="CELL DIVISION PROTEIN FTSX"/>
    <property type="match status" value="1"/>
</dbReference>
<feature type="transmembrane region" description="Helical" evidence="13">
    <location>
        <begin position="254"/>
        <end position="276"/>
    </location>
</feature>
<dbReference type="PIRSF" id="PIRSF003097">
    <property type="entry name" value="FtsX"/>
    <property type="match status" value="1"/>
</dbReference>
<keyword evidence="17" id="KW-1185">Reference proteome</keyword>
<protein>
    <recommendedName>
        <fullName evidence="5 12">Cell division protein FtsX</fullName>
    </recommendedName>
</protein>
<dbReference type="PANTHER" id="PTHR47755:SF1">
    <property type="entry name" value="CELL DIVISION PROTEIN FTSX"/>
    <property type="match status" value="1"/>
</dbReference>
<evidence type="ECO:0000313" key="17">
    <source>
        <dbReference type="Proteomes" id="UP000093501"/>
    </source>
</evidence>
<dbReference type="Proteomes" id="UP000093501">
    <property type="component" value="Unassembled WGS sequence"/>
</dbReference>
<dbReference type="InterPro" id="IPR004513">
    <property type="entry name" value="FtsX"/>
</dbReference>
<evidence type="ECO:0000256" key="7">
    <source>
        <dbReference type="ARBA" id="ARBA00022618"/>
    </source>
</evidence>
<evidence type="ECO:0000256" key="4">
    <source>
        <dbReference type="ARBA" id="ARBA00011160"/>
    </source>
</evidence>
<evidence type="ECO:0000256" key="11">
    <source>
        <dbReference type="ARBA" id="ARBA00023306"/>
    </source>
</evidence>
<evidence type="ECO:0000313" key="16">
    <source>
        <dbReference type="EMBL" id="OCL33125.1"/>
    </source>
</evidence>
<dbReference type="AlphaFoldDB" id="A0A1C0AKI1"/>
<dbReference type="NCBIfam" id="NF038346">
    <property type="entry name" value="FtsX_actino"/>
    <property type="match status" value="1"/>
</dbReference>
<keyword evidence="8 13" id="KW-0812">Transmembrane</keyword>
<dbReference type="InterPro" id="IPR047929">
    <property type="entry name" value="FtsX_actino"/>
</dbReference>
<evidence type="ECO:0000256" key="2">
    <source>
        <dbReference type="ARBA" id="ARBA00004651"/>
    </source>
</evidence>
<dbReference type="Pfam" id="PF18075">
    <property type="entry name" value="FtsX_ECD"/>
    <property type="match status" value="1"/>
</dbReference>
<evidence type="ECO:0000256" key="5">
    <source>
        <dbReference type="ARBA" id="ARBA00021907"/>
    </source>
</evidence>
<dbReference type="GO" id="GO:0005886">
    <property type="term" value="C:plasma membrane"/>
    <property type="evidence" value="ECO:0007669"/>
    <property type="project" value="UniProtKB-SubCell"/>
</dbReference>
<comment type="subcellular location">
    <subcellularLocation>
        <location evidence="2">Cell membrane</location>
        <topology evidence="2">Multi-pass membrane protein</topology>
    </subcellularLocation>
</comment>
<proteinExistence type="inferred from homology"/>
<evidence type="ECO:0000256" key="9">
    <source>
        <dbReference type="ARBA" id="ARBA00022989"/>
    </source>
</evidence>
<comment type="caution">
    <text evidence="16">The sequence shown here is derived from an EMBL/GenBank/DDBJ whole genome shotgun (WGS) entry which is preliminary data.</text>
</comment>
<keyword evidence="7 12" id="KW-0132">Cell division</keyword>
<dbReference type="Gene3D" id="3.30.70.3040">
    <property type="match status" value="1"/>
</dbReference>
<keyword evidence="6 12" id="KW-1003">Cell membrane</keyword>
<evidence type="ECO:0000256" key="12">
    <source>
        <dbReference type="PIRNR" id="PIRNR003097"/>
    </source>
</evidence>
<feature type="domain" description="ABC3 transporter permease C-terminal" evidence="14">
    <location>
        <begin position="163"/>
        <end position="280"/>
    </location>
</feature>
<dbReference type="GO" id="GO:0051301">
    <property type="term" value="P:cell division"/>
    <property type="evidence" value="ECO:0007669"/>
    <property type="project" value="UniProtKB-KW"/>
</dbReference>
<feature type="transmembrane region" description="Helical" evidence="13">
    <location>
        <begin position="156"/>
        <end position="180"/>
    </location>
</feature>
<gene>
    <name evidence="16" type="ORF">BCR15_06725</name>
</gene>
<feature type="domain" description="FtsX extracellular" evidence="15">
    <location>
        <begin position="37"/>
        <end position="140"/>
    </location>
</feature>
<organism evidence="16 17">
    <name type="scientific">Tessaracoccus lapidicaptus</name>
    <dbReference type="NCBI Taxonomy" id="1427523"/>
    <lineage>
        <taxon>Bacteria</taxon>
        <taxon>Bacillati</taxon>
        <taxon>Actinomycetota</taxon>
        <taxon>Actinomycetes</taxon>
        <taxon>Propionibacteriales</taxon>
        <taxon>Propionibacteriaceae</taxon>
        <taxon>Tessaracoccus</taxon>
    </lineage>
</organism>
<evidence type="ECO:0000256" key="1">
    <source>
        <dbReference type="ARBA" id="ARBA00003552"/>
    </source>
</evidence>
<evidence type="ECO:0000256" key="8">
    <source>
        <dbReference type="ARBA" id="ARBA00022692"/>
    </source>
</evidence>
<keyword evidence="9 13" id="KW-1133">Transmembrane helix</keyword>